<dbReference type="InterPro" id="IPR029058">
    <property type="entry name" value="AB_hydrolase_fold"/>
</dbReference>
<sequence>DELPRLRMPALVLAGALDTKFSAIAQEMADALPHAELAIVPNAGHAIHLEQPEIFAERVAVFLEQHAR</sequence>
<name>A0A0P9F8K5_9CHLR</name>
<dbReference type="Pfam" id="PF12697">
    <property type="entry name" value="Abhydrolase_6"/>
    <property type="match status" value="1"/>
</dbReference>
<dbReference type="Gene3D" id="3.40.50.1820">
    <property type="entry name" value="alpha/beta hydrolase"/>
    <property type="match status" value="1"/>
</dbReference>
<reference evidence="2 3" key="1">
    <citation type="submission" date="2015-09" db="EMBL/GenBank/DDBJ databases">
        <title>Draft genome sequence of Kouleothrix aurantiaca JCM 19913.</title>
        <authorList>
            <person name="Hemp J."/>
        </authorList>
    </citation>
    <scope>NUCLEOTIDE SEQUENCE [LARGE SCALE GENOMIC DNA]</scope>
    <source>
        <strain evidence="2 3">COM-B</strain>
    </source>
</reference>
<gene>
    <name evidence="2" type="ORF">SE17_36695</name>
</gene>
<evidence type="ECO:0000259" key="1">
    <source>
        <dbReference type="Pfam" id="PF12697"/>
    </source>
</evidence>
<comment type="caution">
    <text evidence="2">The sequence shown here is derived from an EMBL/GenBank/DDBJ whole genome shotgun (WGS) entry which is preliminary data.</text>
</comment>
<feature type="domain" description="AB hydrolase-1" evidence="1">
    <location>
        <begin position="2"/>
        <end position="57"/>
    </location>
</feature>
<keyword evidence="3" id="KW-1185">Reference proteome</keyword>
<dbReference type="InterPro" id="IPR000073">
    <property type="entry name" value="AB_hydrolase_1"/>
</dbReference>
<protein>
    <submittedName>
        <fullName evidence="2">Esterase</fullName>
    </submittedName>
</protein>
<evidence type="ECO:0000313" key="2">
    <source>
        <dbReference type="EMBL" id="KPV48694.1"/>
    </source>
</evidence>
<dbReference type="EMBL" id="LJCR01002463">
    <property type="protein sequence ID" value="KPV48694.1"/>
    <property type="molecule type" value="Genomic_DNA"/>
</dbReference>
<dbReference type="SUPFAM" id="SSF53474">
    <property type="entry name" value="alpha/beta-Hydrolases"/>
    <property type="match status" value="1"/>
</dbReference>
<dbReference type="AlphaFoldDB" id="A0A0P9F8K5"/>
<accession>A0A0P9F8K5</accession>
<evidence type="ECO:0000313" key="3">
    <source>
        <dbReference type="Proteomes" id="UP000050509"/>
    </source>
</evidence>
<feature type="non-terminal residue" evidence="2">
    <location>
        <position position="1"/>
    </location>
</feature>
<organism evidence="2 3">
    <name type="scientific">Kouleothrix aurantiaca</name>
    <dbReference type="NCBI Taxonomy" id="186479"/>
    <lineage>
        <taxon>Bacteria</taxon>
        <taxon>Bacillati</taxon>
        <taxon>Chloroflexota</taxon>
        <taxon>Chloroflexia</taxon>
        <taxon>Chloroflexales</taxon>
        <taxon>Roseiflexineae</taxon>
        <taxon>Roseiflexaceae</taxon>
        <taxon>Kouleothrix</taxon>
    </lineage>
</organism>
<dbReference type="Proteomes" id="UP000050509">
    <property type="component" value="Unassembled WGS sequence"/>
</dbReference>
<proteinExistence type="predicted"/>